<dbReference type="EMBL" id="JAPFFF010000003">
    <property type="protein sequence ID" value="KAK8895360.1"/>
    <property type="molecule type" value="Genomic_DNA"/>
</dbReference>
<keyword evidence="2" id="KW-1185">Reference proteome</keyword>
<comment type="caution">
    <text evidence="1">The sequence shown here is derived from an EMBL/GenBank/DDBJ whole genome shotgun (WGS) entry which is preliminary data.</text>
</comment>
<evidence type="ECO:0000313" key="2">
    <source>
        <dbReference type="Proteomes" id="UP001470230"/>
    </source>
</evidence>
<organism evidence="1 2">
    <name type="scientific">Tritrichomonas musculus</name>
    <dbReference type="NCBI Taxonomy" id="1915356"/>
    <lineage>
        <taxon>Eukaryota</taxon>
        <taxon>Metamonada</taxon>
        <taxon>Parabasalia</taxon>
        <taxon>Tritrichomonadida</taxon>
        <taxon>Tritrichomonadidae</taxon>
        <taxon>Tritrichomonas</taxon>
    </lineage>
</organism>
<gene>
    <name evidence="1" type="ORF">M9Y10_023822</name>
</gene>
<dbReference type="Proteomes" id="UP001470230">
    <property type="component" value="Unassembled WGS sequence"/>
</dbReference>
<sequence length="197" mass="22658">MTVTFNLCIPNRVVQQVCVGLGQKISIINRLNIFSLGNKILFISKGTILPYKKTIKDCNLSNGDYIFGLKINENDSYLLETLNNNDTIHLSKIRNQINLFGPVYEANLTSINKLITISYTPETFYQKISISFKEATKEIGRLRDLKLMKKEIPCRHSRNRLFSFMKPESIRGNYFLLTKIDYELPNGPSTEKLPVPY</sequence>
<protein>
    <submittedName>
        <fullName evidence="1">Uncharacterized protein</fullName>
    </submittedName>
</protein>
<proteinExistence type="predicted"/>
<name>A0ABR2KW69_9EUKA</name>
<reference evidence="1 2" key="1">
    <citation type="submission" date="2024-04" db="EMBL/GenBank/DDBJ databases">
        <title>Tritrichomonas musculus Genome.</title>
        <authorList>
            <person name="Alves-Ferreira E."/>
            <person name="Grigg M."/>
            <person name="Lorenzi H."/>
            <person name="Galac M."/>
        </authorList>
    </citation>
    <scope>NUCLEOTIDE SEQUENCE [LARGE SCALE GENOMIC DNA]</scope>
    <source>
        <strain evidence="1 2">EAF2021</strain>
    </source>
</reference>
<accession>A0ABR2KW69</accession>
<evidence type="ECO:0000313" key="1">
    <source>
        <dbReference type="EMBL" id="KAK8895360.1"/>
    </source>
</evidence>